<accession>A0A0K8TRK6</accession>
<dbReference type="AlphaFoldDB" id="A0A0K8TRK6"/>
<sequence length="504" mass="57528">FNKATTSSKVWDPRHFRSSKTNKAGFLSQSPSDFMDDEDVGVFGIAPQNIQIKESFGGISGFIRGKTNRSKSEEINSHLEWRKNLNLIVKNLLEQAGWNSNAECHVPFHLTDASAKQHRISSGASNCVVSGKLSPRNRGYGLGYEGLKRENCITYFETSRTRKKIKSNTQGKAFAVGILEEDNEEVYDFEDTNKYDFCLESPSFKRFNLEKNNFFIKCVSGFSSHEEFCLPNKNYAVFVPPCFKPRKIRFERIMENSNQLHQRFEQNTSSTVTRADPSICTNYKKGKVSEQLNSYVLEGGSLSLKRNSTSLTESEPKKQTEIAEGAQPYRLNQALKLINERFISEFDITNAGSEKQRQSVGKAKINRFRHMWDPHDALCKRFKICNNSLKESSEAKAMTSNIFLNASSPQKQALIKRGTTNNSISFASKILSTFHGKRGAAKGRSRNFFTNPIQERIMAQRDELYVRRKSFIFEENDLFGQVFGETKIDEKGKKRQINRKQSKN</sequence>
<dbReference type="GO" id="GO:0003723">
    <property type="term" value="F:RNA binding"/>
    <property type="evidence" value="ECO:0007669"/>
    <property type="project" value="TreeGrafter"/>
</dbReference>
<dbReference type="GO" id="GO:0006397">
    <property type="term" value="P:mRNA processing"/>
    <property type="evidence" value="ECO:0007669"/>
    <property type="project" value="InterPro"/>
</dbReference>
<dbReference type="PANTHER" id="PTHR13384">
    <property type="entry name" value="G PATCH DOMAIN-CONTAINING PROTEIN 1"/>
    <property type="match status" value="1"/>
</dbReference>
<reference evidence="2" key="1">
    <citation type="journal article" date="2015" name="Insect Biochem. Mol. Biol.">
        <title>An insight into the sialome of the horse fly, Tabanus bromius.</title>
        <authorList>
            <person name="Ribeiro J.M."/>
            <person name="Kazimirova M."/>
            <person name="Takac P."/>
            <person name="Andersen J.F."/>
            <person name="Francischetti I.M."/>
        </authorList>
    </citation>
    <scope>NUCLEOTIDE SEQUENCE</scope>
</reference>
<dbReference type="Pfam" id="PF07713">
    <property type="entry name" value="DUF1604"/>
    <property type="match status" value="1"/>
</dbReference>
<dbReference type="EMBL" id="GDAI01000830">
    <property type="protein sequence ID" value="JAI16773.1"/>
    <property type="molecule type" value="mRNA"/>
</dbReference>
<dbReference type="GO" id="GO:0005634">
    <property type="term" value="C:nucleus"/>
    <property type="evidence" value="ECO:0007669"/>
    <property type="project" value="TreeGrafter"/>
</dbReference>
<organism evidence="2">
    <name type="scientific">Tabanus bromius</name>
    <name type="common">Band-eyed brown horse fly</name>
    <dbReference type="NCBI Taxonomy" id="304241"/>
    <lineage>
        <taxon>Eukaryota</taxon>
        <taxon>Metazoa</taxon>
        <taxon>Ecdysozoa</taxon>
        <taxon>Arthropoda</taxon>
        <taxon>Hexapoda</taxon>
        <taxon>Insecta</taxon>
        <taxon>Pterygota</taxon>
        <taxon>Neoptera</taxon>
        <taxon>Endopterygota</taxon>
        <taxon>Diptera</taxon>
        <taxon>Brachycera</taxon>
        <taxon>Tabanomorpha</taxon>
        <taxon>Tabanoidea</taxon>
        <taxon>Tabanidae</taxon>
        <taxon>Tabanus</taxon>
    </lineage>
</organism>
<evidence type="ECO:0000313" key="2">
    <source>
        <dbReference type="EMBL" id="JAI16773.1"/>
    </source>
</evidence>
<evidence type="ECO:0000259" key="1">
    <source>
        <dbReference type="Pfam" id="PF07713"/>
    </source>
</evidence>
<dbReference type="InterPro" id="IPR011666">
    <property type="entry name" value="DUF1604"/>
</dbReference>
<feature type="domain" description="G patch" evidence="1">
    <location>
        <begin position="6"/>
        <end position="56"/>
    </location>
</feature>
<proteinExistence type="evidence at transcript level"/>
<protein>
    <submittedName>
        <fullName evidence="2">Putative rna binding protein</fullName>
    </submittedName>
</protein>
<name>A0A0K8TRK6_TABBR</name>
<dbReference type="PANTHER" id="PTHR13384:SF19">
    <property type="entry name" value="G PATCH DOMAIN-CONTAINING PROTEIN 1"/>
    <property type="match status" value="1"/>
</dbReference>
<feature type="non-terminal residue" evidence="2">
    <location>
        <position position="1"/>
    </location>
</feature>